<evidence type="ECO:0000256" key="1">
    <source>
        <dbReference type="SAM" id="MobiDB-lite"/>
    </source>
</evidence>
<evidence type="ECO:0000313" key="2">
    <source>
        <dbReference type="EMBL" id="GGB09246.1"/>
    </source>
</evidence>
<organism evidence="2 3">
    <name type="scientific">Brucella endophytica</name>
    <dbReference type="NCBI Taxonomy" id="1963359"/>
    <lineage>
        <taxon>Bacteria</taxon>
        <taxon>Pseudomonadati</taxon>
        <taxon>Pseudomonadota</taxon>
        <taxon>Alphaproteobacteria</taxon>
        <taxon>Hyphomicrobiales</taxon>
        <taxon>Brucellaceae</taxon>
        <taxon>Brucella/Ochrobactrum group</taxon>
        <taxon>Brucella</taxon>
    </lineage>
</organism>
<keyword evidence="3" id="KW-1185">Reference proteome</keyword>
<name>A0A916SR52_9HYPH</name>
<dbReference type="EMBL" id="BMHH01000026">
    <property type="protein sequence ID" value="GGB09246.1"/>
    <property type="molecule type" value="Genomic_DNA"/>
</dbReference>
<feature type="region of interest" description="Disordered" evidence="1">
    <location>
        <begin position="21"/>
        <end position="58"/>
    </location>
</feature>
<dbReference type="Proteomes" id="UP000646478">
    <property type="component" value="Unassembled WGS sequence"/>
</dbReference>
<reference evidence="2" key="2">
    <citation type="submission" date="2020-09" db="EMBL/GenBank/DDBJ databases">
        <authorList>
            <person name="Sun Q."/>
            <person name="Zhou Y."/>
        </authorList>
    </citation>
    <scope>NUCLEOTIDE SEQUENCE</scope>
    <source>
        <strain evidence="2">CGMCC 1.15082</strain>
    </source>
</reference>
<evidence type="ECO:0000313" key="3">
    <source>
        <dbReference type="Proteomes" id="UP000646478"/>
    </source>
</evidence>
<protein>
    <submittedName>
        <fullName evidence="2">Uncharacterized protein</fullName>
    </submittedName>
</protein>
<comment type="caution">
    <text evidence="2">The sequence shown here is derived from an EMBL/GenBank/DDBJ whole genome shotgun (WGS) entry which is preliminary data.</text>
</comment>
<dbReference type="AlphaFoldDB" id="A0A916SR52"/>
<gene>
    <name evidence="2" type="ORF">GCM10011491_41510</name>
</gene>
<proteinExistence type="predicted"/>
<accession>A0A916SR52</accession>
<sequence>MQQVGRTLKGATALRTLGPAQSLAPPLTHSHWRGLEGRNGVPARWTGTPRRGIGPDAGTPATFHIDGSGTPAPTFHTFTKPPMRPQRGDINWRARQAASAGEKNGFQRCAPNLPFFTPADH</sequence>
<reference evidence="2" key="1">
    <citation type="journal article" date="2014" name="Int. J. Syst. Evol. Microbiol.">
        <title>Complete genome sequence of Corynebacterium casei LMG S-19264T (=DSM 44701T), isolated from a smear-ripened cheese.</title>
        <authorList>
            <consortium name="US DOE Joint Genome Institute (JGI-PGF)"/>
            <person name="Walter F."/>
            <person name="Albersmeier A."/>
            <person name="Kalinowski J."/>
            <person name="Ruckert C."/>
        </authorList>
    </citation>
    <scope>NUCLEOTIDE SEQUENCE</scope>
    <source>
        <strain evidence="2">CGMCC 1.15082</strain>
    </source>
</reference>